<comment type="caution">
    <text evidence="2">The sequence shown here is derived from an EMBL/GenBank/DDBJ whole genome shotgun (WGS) entry which is preliminary data.</text>
</comment>
<dbReference type="PROSITE" id="PS50164">
    <property type="entry name" value="GIY_YIG"/>
    <property type="match status" value="1"/>
</dbReference>
<dbReference type="AlphaFoldDB" id="A0A1J5S6E4"/>
<evidence type="ECO:0000313" key="2">
    <source>
        <dbReference type="EMBL" id="OIQ97355.1"/>
    </source>
</evidence>
<accession>A0A1J5S6E4</accession>
<protein>
    <recommendedName>
        <fullName evidence="1">GIY-YIG domain-containing protein</fullName>
    </recommendedName>
</protein>
<reference evidence="2" key="1">
    <citation type="submission" date="2016-10" db="EMBL/GenBank/DDBJ databases">
        <title>Sequence of Gallionella enrichment culture.</title>
        <authorList>
            <person name="Poehlein A."/>
            <person name="Muehling M."/>
            <person name="Daniel R."/>
        </authorList>
    </citation>
    <scope>NUCLEOTIDE SEQUENCE</scope>
</reference>
<dbReference type="InterPro" id="IPR000305">
    <property type="entry name" value="GIY-YIG_endonuc"/>
</dbReference>
<feature type="domain" description="GIY-YIG" evidence="1">
    <location>
        <begin position="1"/>
        <end position="53"/>
    </location>
</feature>
<organism evidence="2">
    <name type="scientific">mine drainage metagenome</name>
    <dbReference type="NCBI Taxonomy" id="410659"/>
    <lineage>
        <taxon>unclassified sequences</taxon>
        <taxon>metagenomes</taxon>
        <taxon>ecological metagenomes</taxon>
    </lineage>
</organism>
<sequence>MERLKKHNSNHKGFTGKFNDWKIIYTETFDKKSDAMKREKEIKNWKSRIKVEKLIGLEHPDL</sequence>
<dbReference type="EMBL" id="MLJW01000134">
    <property type="protein sequence ID" value="OIQ97355.1"/>
    <property type="molecule type" value="Genomic_DNA"/>
</dbReference>
<name>A0A1J5S6E4_9ZZZZ</name>
<dbReference type="InterPro" id="IPR035901">
    <property type="entry name" value="GIY-YIG_endonuc_sf"/>
</dbReference>
<dbReference type="Pfam" id="PF01541">
    <property type="entry name" value="GIY-YIG"/>
    <property type="match status" value="1"/>
</dbReference>
<gene>
    <name evidence="2" type="ORF">GALL_206140</name>
</gene>
<dbReference type="Gene3D" id="3.40.1440.10">
    <property type="entry name" value="GIY-YIG endonuclease"/>
    <property type="match status" value="1"/>
</dbReference>
<proteinExistence type="predicted"/>
<evidence type="ECO:0000259" key="1">
    <source>
        <dbReference type="PROSITE" id="PS50164"/>
    </source>
</evidence>